<evidence type="ECO:0000313" key="2">
    <source>
        <dbReference type="Proteomes" id="UP000324222"/>
    </source>
</evidence>
<evidence type="ECO:0000313" key="1">
    <source>
        <dbReference type="EMBL" id="MPC86573.1"/>
    </source>
</evidence>
<proteinExistence type="predicted"/>
<accession>A0A5B7IW89</accession>
<dbReference type="AlphaFoldDB" id="A0A5B7IW89"/>
<reference evidence="1 2" key="1">
    <citation type="submission" date="2019-05" db="EMBL/GenBank/DDBJ databases">
        <title>Another draft genome of Portunus trituberculatus and its Hox gene families provides insights of decapod evolution.</title>
        <authorList>
            <person name="Jeong J.-H."/>
            <person name="Song I."/>
            <person name="Kim S."/>
            <person name="Choi T."/>
            <person name="Kim D."/>
            <person name="Ryu S."/>
            <person name="Kim W."/>
        </authorList>
    </citation>
    <scope>NUCLEOTIDE SEQUENCE [LARGE SCALE GENOMIC DNA]</scope>
    <source>
        <tissue evidence="1">Muscle</tissue>
    </source>
</reference>
<protein>
    <submittedName>
        <fullName evidence="1">Uncharacterized protein</fullName>
    </submittedName>
</protein>
<organism evidence="1 2">
    <name type="scientific">Portunus trituberculatus</name>
    <name type="common">Swimming crab</name>
    <name type="synonym">Neptunus trituberculatus</name>
    <dbReference type="NCBI Taxonomy" id="210409"/>
    <lineage>
        <taxon>Eukaryota</taxon>
        <taxon>Metazoa</taxon>
        <taxon>Ecdysozoa</taxon>
        <taxon>Arthropoda</taxon>
        <taxon>Crustacea</taxon>
        <taxon>Multicrustacea</taxon>
        <taxon>Malacostraca</taxon>
        <taxon>Eumalacostraca</taxon>
        <taxon>Eucarida</taxon>
        <taxon>Decapoda</taxon>
        <taxon>Pleocyemata</taxon>
        <taxon>Brachyura</taxon>
        <taxon>Eubrachyura</taxon>
        <taxon>Portunoidea</taxon>
        <taxon>Portunidae</taxon>
        <taxon>Portuninae</taxon>
        <taxon>Portunus</taxon>
    </lineage>
</organism>
<dbReference type="Proteomes" id="UP000324222">
    <property type="component" value="Unassembled WGS sequence"/>
</dbReference>
<comment type="caution">
    <text evidence="1">The sequence shown here is derived from an EMBL/GenBank/DDBJ whole genome shotgun (WGS) entry which is preliminary data.</text>
</comment>
<keyword evidence="2" id="KW-1185">Reference proteome</keyword>
<sequence length="69" mass="8006">MESLVQQDYRGMERHPFGKIRRAVKVKRKSAPQQRLIKRLGEQRRLQEAALRNCRDRASSSRCGGRGVV</sequence>
<name>A0A5B7IW89_PORTR</name>
<gene>
    <name evidence="1" type="ORF">E2C01_081407</name>
</gene>
<dbReference type="EMBL" id="VSRR010071893">
    <property type="protein sequence ID" value="MPC86573.1"/>
    <property type="molecule type" value="Genomic_DNA"/>
</dbReference>